<name>A0A6H5G465_9HEMI</name>
<organism evidence="1 2">
    <name type="scientific">Nesidiocoris tenuis</name>
    <dbReference type="NCBI Taxonomy" id="355587"/>
    <lineage>
        <taxon>Eukaryota</taxon>
        <taxon>Metazoa</taxon>
        <taxon>Ecdysozoa</taxon>
        <taxon>Arthropoda</taxon>
        <taxon>Hexapoda</taxon>
        <taxon>Insecta</taxon>
        <taxon>Pterygota</taxon>
        <taxon>Neoptera</taxon>
        <taxon>Paraneoptera</taxon>
        <taxon>Hemiptera</taxon>
        <taxon>Heteroptera</taxon>
        <taxon>Panheteroptera</taxon>
        <taxon>Cimicomorpha</taxon>
        <taxon>Miridae</taxon>
        <taxon>Dicyphina</taxon>
        <taxon>Nesidiocoris</taxon>
    </lineage>
</organism>
<proteinExistence type="predicted"/>
<evidence type="ECO:0000313" key="2">
    <source>
        <dbReference type="Proteomes" id="UP000479000"/>
    </source>
</evidence>
<keyword evidence="2" id="KW-1185">Reference proteome</keyword>
<protein>
    <submittedName>
        <fullName evidence="1">Uncharacterized protein</fullName>
    </submittedName>
</protein>
<feature type="non-terminal residue" evidence="1">
    <location>
        <position position="120"/>
    </location>
</feature>
<dbReference type="Proteomes" id="UP000479000">
    <property type="component" value="Unassembled WGS sequence"/>
</dbReference>
<sequence length="120" mass="14157">MSTVPTLIKLGHCTMIHDHTKDICTLKIITKKLEKRKKIHKTNHRRFTDKVSSHSFASYQRICTFSSINYIIYKWGSINKRPIHINVAILLLLFILKYKKRKTFNAKRERTILVFTLSAL</sequence>
<gene>
    <name evidence="1" type="ORF">NTEN_LOCUS3610</name>
</gene>
<accession>A0A6H5G465</accession>
<evidence type="ECO:0000313" key="1">
    <source>
        <dbReference type="EMBL" id="CAA9997297.1"/>
    </source>
</evidence>
<dbReference type="AlphaFoldDB" id="A0A6H5G465"/>
<dbReference type="EMBL" id="CADCXU010005681">
    <property type="protein sequence ID" value="CAA9997297.1"/>
    <property type="molecule type" value="Genomic_DNA"/>
</dbReference>
<reference evidence="1 2" key="1">
    <citation type="submission" date="2020-02" db="EMBL/GenBank/DDBJ databases">
        <authorList>
            <person name="Ferguson B K."/>
        </authorList>
    </citation>
    <scope>NUCLEOTIDE SEQUENCE [LARGE SCALE GENOMIC DNA]</scope>
</reference>